<evidence type="ECO:0000256" key="11">
    <source>
        <dbReference type="PROSITE-ProRule" id="PRU00560"/>
    </source>
</evidence>
<dbReference type="AlphaFoldDB" id="A0A1F5YJ54"/>
<comment type="catalytic activity">
    <reaction evidence="10">
        <text>ATP + H2O = ADP + phosphate + H(+)</text>
        <dbReference type="Rhea" id="RHEA:13065"/>
        <dbReference type="ChEBI" id="CHEBI:15377"/>
        <dbReference type="ChEBI" id="CHEBI:15378"/>
        <dbReference type="ChEBI" id="CHEBI:30616"/>
        <dbReference type="ChEBI" id="CHEBI:43474"/>
        <dbReference type="ChEBI" id="CHEBI:456216"/>
        <dbReference type="EC" id="5.6.2.4"/>
    </reaction>
</comment>
<dbReference type="Gene3D" id="1.10.10.160">
    <property type="match status" value="1"/>
</dbReference>
<dbReference type="Pfam" id="PF13361">
    <property type="entry name" value="UvrD_C"/>
    <property type="match status" value="2"/>
</dbReference>
<keyword evidence="7" id="KW-0413">Isomerase</keyword>
<evidence type="ECO:0000259" key="13">
    <source>
        <dbReference type="PROSITE" id="PS51217"/>
    </source>
</evidence>
<dbReference type="GO" id="GO:0016887">
    <property type="term" value="F:ATP hydrolysis activity"/>
    <property type="evidence" value="ECO:0007669"/>
    <property type="project" value="RHEA"/>
</dbReference>
<feature type="domain" description="UvrD-like helicase ATP-binding" evidence="12">
    <location>
        <begin position="7"/>
        <end position="300"/>
    </location>
</feature>
<protein>
    <recommendedName>
        <fullName evidence="9">DNA 3'-5' helicase</fullName>
        <ecNumber evidence="9">5.6.2.4</ecNumber>
    </recommendedName>
</protein>
<keyword evidence="3 11" id="KW-0378">Hydrolase</keyword>
<organism evidence="14 15">
    <name type="scientific">Candidatus Gottesmanbacteria bacterium RBG_13_37_7</name>
    <dbReference type="NCBI Taxonomy" id="1798369"/>
    <lineage>
        <taxon>Bacteria</taxon>
        <taxon>Candidatus Gottesmaniibacteriota</taxon>
    </lineage>
</organism>
<keyword evidence="2 11" id="KW-0547">Nucleotide-binding</keyword>
<dbReference type="GO" id="GO:0000725">
    <property type="term" value="P:recombinational repair"/>
    <property type="evidence" value="ECO:0007669"/>
    <property type="project" value="TreeGrafter"/>
</dbReference>
<dbReference type="EC" id="5.6.2.4" evidence="9"/>
<evidence type="ECO:0000256" key="8">
    <source>
        <dbReference type="ARBA" id="ARBA00034617"/>
    </source>
</evidence>
<dbReference type="InterPro" id="IPR014016">
    <property type="entry name" value="UvrD-like_ATP-bd"/>
</dbReference>
<dbReference type="SUPFAM" id="SSF52540">
    <property type="entry name" value="P-loop containing nucleoside triphosphate hydrolases"/>
    <property type="match status" value="1"/>
</dbReference>
<dbReference type="EMBL" id="MFIY01000018">
    <property type="protein sequence ID" value="OGG00239.1"/>
    <property type="molecule type" value="Genomic_DNA"/>
</dbReference>
<feature type="domain" description="UvrD-like helicase C-terminal" evidence="13">
    <location>
        <begin position="301"/>
        <end position="538"/>
    </location>
</feature>
<comment type="catalytic activity">
    <reaction evidence="8">
        <text>Couples ATP hydrolysis with the unwinding of duplex DNA by translocating in the 3'-5' direction.</text>
        <dbReference type="EC" id="5.6.2.4"/>
    </reaction>
</comment>
<evidence type="ECO:0000256" key="5">
    <source>
        <dbReference type="ARBA" id="ARBA00022840"/>
    </source>
</evidence>
<dbReference type="CDD" id="cd18807">
    <property type="entry name" value="SF1_C_UvrD"/>
    <property type="match status" value="1"/>
</dbReference>
<keyword evidence="5 11" id="KW-0067">ATP-binding</keyword>
<dbReference type="GO" id="GO:0033202">
    <property type="term" value="C:DNA helicase complex"/>
    <property type="evidence" value="ECO:0007669"/>
    <property type="project" value="TreeGrafter"/>
</dbReference>
<dbReference type="PANTHER" id="PTHR11070:SF2">
    <property type="entry name" value="ATP-DEPENDENT DNA HELICASE SRS2"/>
    <property type="match status" value="1"/>
</dbReference>
<feature type="binding site" evidence="11">
    <location>
        <begin position="28"/>
        <end position="35"/>
    </location>
    <ligand>
        <name>ATP</name>
        <dbReference type="ChEBI" id="CHEBI:30616"/>
    </ligand>
</feature>
<dbReference type="GO" id="GO:0043138">
    <property type="term" value="F:3'-5' DNA helicase activity"/>
    <property type="evidence" value="ECO:0007669"/>
    <property type="project" value="UniProtKB-EC"/>
</dbReference>
<name>A0A1F5YJ54_9BACT</name>
<dbReference type="CDD" id="cd17932">
    <property type="entry name" value="DEXQc_UvrD"/>
    <property type="match status" value="1"/>
</dbReference>
<dbReference type="PROSITE" id="PS51217">
    <property type="entry name" value="UVRD_HELICASE_CTER"/>
    <property type="match status" value="1"/>
</dbReference>
<evidence type="ECO:0000256" key="7">
    <source>
        <dbReference type="ARBA" id="ARBA00023235"/>
    </source>
</evidence>
<evidence type="ECO:0000256" key="1">
    <source>
        <dbReference type="ARBA" id="ARBA00009922"/>
    </source>
</evidence>
<evidence type="ECO:0000313" key="15">
    <source>
        <dbReference type="Proteomes" id="UP000178230"/>
    </source>
</evidence>
<dbReference type="PROSITE" id="PS51198">
    <property type="entry name" value="UVRD_HELICASE_ATP_BIND"/>
    <property type="match status" value="1"/>
</dbReference>
<evidence type="ECO:0000259" key="12">
    <source>
        <dbReference type="PROSITE" id="PS51198"/>
    </source>
</evidence>
<dbReference type="FunFam" id="1.10.10.160:FF:000001">
    <property type="entry name" value="ATP-dependent DNA helicase"/>
    <property type="match status" value="1"/>
</dbReference>
<dbReference type="InterPro" id="IPR000212">
    <property type="entry name" value="DNA_helicase_UvrD/REP"/>
</dbReference>
<dbReference type="GO" id="GO:0005524">
    <property type="term" value="F:ATP binding"/>
    <property type="evidence" value="ECO:0007669"/>
    <property type="project" value="UniProtKB-UniRule"/>
</dbReference>
<sequence length="621" mass="71865">MKKNLLNNLNNIQQEAVKHISGPVLILAGAGSGKTRVLTYKAVYLLLDKHVSPQNILMVTFTNKAAEEMKRRICQLVNLFSLNKKVQTIFEQMDRKIPFAGTFHSFCAKILRINGSILHINPNYVIYDDQDKKEAIKDCLKMFGLDEKKYNPSSLSRIISNAKNELISPLEYLNIARGSFQETAAKIFLKYQRLLKDNNALDFDDLIGKTVELLLTDREIASYYQNLYQYILVDEYQDTNHAQYMLTKLLAKKWKNLCVVGDASQSIYNFRGADYRNILNFKKDYPEVKVFNLEQNYRSSQNILDAAYSIISKNKSHPILKLWTENKTGENILVYEAENELNEAKFILNEIVKNISDDSSIRFRDFALLYRTNAQSRIIEEVFLHASIPYILVGGVRFYERKEIKDVLSYLRLVYNPQDKISYKRIEKLGKKRFLKYLQYVSENKKDLEKGKVTTLQILDSLLKQTGYLEKYDPHSPEDSVRLENIMELRSVATLHPKLNDFLENVSLVEQEYLPSGKGRNSSEKDAVSLMTIHAAKGLEFNCVFLLGMEEGLFPHARSLLDPTSLEEERRLCYVGITRAMKKLYLSYAKRRLYFGQINTNQTSRFVFDIPPELTVAVNSY</sequence>
<keyword evidence="6" id="KW-0238">DNA-binding</keyword>
<comment type="similarity">
    <text evidence="1">Belongs to the helicase family. UvrD subfamily.</text>
</comment>
<evidence type="ECO:0000256" key="2">
    <source>
        <dbReference type="ARBA" id="ARBA00022741"/>
    </source>
</evidence>
<evidence type="ECO:0000256" key="4">
    <source>
        <dbReference type="ARBA" id="ARBA00022806"/>
    </source>
</evidence>
<dbReference type="GO" id="GO:0005829">
    <property type="term" value="C:cytosol"/>
    <property type="evidence" value="ECO:0007669"/>
    <property type="project" value="TreeGrafter"/>
</dbReference>
<dbReference type="GO" id="GO:0003677">
    <property type="term" value="F:DNA binding"/>
    <property type="evidence" value="ECO:0007669"/>
    <property type="project" value="UniProtKB-KW"/>
</dbReference>
<dbReference type="Proteomes" id="UP000178230">
    <property type="component" value="Unassembled WGS sequence"/>
</dbReference>
<evidence type="ECO:0000313" key="14">
    <source>
        <dbReference type="EMBL" id="OGG00239.1"/>
    </source>
</evidence>
<accession>A0A1F5YJ54</accession>
<proteinExistence type="inferred from homology"/>
<gene>
    <name evidence="14" type="ORF">A2Y99_03485</name>
</gene>
<comment type="caution">
    <text evidence="14">The sequence shown here is derived from an EMBL/GenBank/DDBJ whole genome shotgun (WGS) entry which is preliminary data.</text>
</comment>
<dbReference type="Gene3D" id="3.40.50.300">
    <property type="entry name" value="P-loop containing nucleotide triphosphate hydrolases"/>
    <property type="match status" value="3"/>
</dbReference>
<evidence type="ECO:0000256" key="6">
    <source>
        <dbReference type="ARBA" id="ARBA00023125"/>
    </source>
</evidence>
<dbReference type="PANTHER" id="PTHR11070">
    <property type="entry name" value="UVRD / RECB / PCRA DNA HELICASE FAMILY MEMBER"/>
    <property type="match status" value="1"/>
</dbReference>
<dbReference type="InterPro" id="IPR013986">
    <property type="entry name" value="DExx_box_DNA_helicase_dom_sf"/>
</dbReference>
<keyword evidence="4 11" id="KW-0347">Helicase</keyword>
<reference evidence="14 15" key="1">
    <citation type="journal article" date="2016" name="Nat. Commun.">
        <title>Thousands of microbial genomes shed light on interconnected biogeochemical processes in an aquifer system.</title>
        <authorList>
            <person name="Anantharaman K."/>
            <person name="Brown C.T."/>
            <person name="Hug L.A."/>
            <person name="Sharon I."/>
            <person name="Castelle C.J."/>
            <person name="Probst A.J."/>
            <person name="Thomas B.C."/>
            <person name="Singh A."/>
            <person name="Wilkins M.J."/>
            <person name="Karaoz U."/>
            <person name="Brodie E.L."/>
            <person name="Williams K.H."/>
            <person name="Hubbard S.S."/>
            <person name="Banfield J.F."/>
        </authorList>
    </citation>
    <scope>NUCLEOTIDE SEQUENCE [LARGE SCALE GENOMIC DNA]</scope>
</reference>
<dbReference type="InterPro" id="IPR027417">
    <property type="entry name" value="P-loop_NTPase"/>
</dbReference>
<dbReference type="Pfam" id="PF00580">
    <property type="entry name" value="UvrD-helicase"/>
    <property type="match status" value="1"/>
</dbReference>
<dbReference type="GO" id="GO:0009314">
    <property type="term" value="P:response to radiation"/>
    <property type="evidence" value="ECO:0007669"/>
    <property type="project" value="UniProtKB-ARBA"/>
</dbReference>
<evidence type="ECO:0000256" key="3">
    <source>
        <dbReference type="ARBA" id="ARBA00022801"/>
    </source>
</evidence>
<dbReference type="InterPro" id="IPR014017">
    <property type="entry name" value="DNA_helicase_UvrD-like_C"/>
</dbReference>
<evidence type="ECO:0000256" key="9">
    <source>
        <dbReference type="ARBA" id="ARBA00034808"/>
    </source>
</evidence>
<evidence type="ECO:0000256" key="10">
    <source>
        <dbReference type="ARBA" id="ARBA00048988"/>
    </source>
</evidence>
<dbReference type="Gene3D" id="1.10.486.10">
    <property type="entry name" value="PCRA, domain 4"/>
    <property type="match status" value="1"/>
</dbReference>